<evidence type="ECO:0000313" key="2">
    <source>
        <dbReference type="Proteomes" id="UP000216188"/>
    </source>
</evidence>
<protein>
    <submittedName>
        <fullName evidence="1">Uncharacterized protein</fullName>
    </submittedName>
</protein>
<accession>A0A256GTZ0</accession>
<sequence length="45" mass="5038">MCGIGALLNQHANKCKPCDHYNAKGCGKRPICNPLWVLCHHRHQA</sequence>
<keyword evidence="2" id="KW-1185">Reference proteome</keyword>
<dbReference type="Proteomes" id="UP000216188">
    <property type="component" value="Unassembled WGS sequence"/>
</dbReference>
<organism evidence="1 2">
    <name type="scientific">Brucella pseudogrignonensis</name>
    <dbReference type="NCBI Taxonomy" id="419475"/>
    <lineage>
        <taxon>Bacteria</taxon>
        <taxon>Pseudomonadati</taxon>
        <taxon>Pseudomonadota</taxon>
        <taxon>Alphaproteobacteria</taxon>
        <taxon>Hyphomicrobiales</taxon>
        <taxon>Brucellaceae</taxon>
        <taxon>Brucella/Ochrobactrum group</taxon>
        <taxon>Brucella</taxon>
    </lineage>
</organism>
<name>A0A256GTZ0_9HYPH</name>
<gene>
    <name evidence="1" type="ORF">CEV34_0190</name>
</gene>
<proteinExistence type="predicted"/>
<comment type="caution">
    <text evidence="1">The sequence shown here is derived from an EMBL/GenBank/DDBJ whole genome shotgun (WGS) entry which is preliminary data.</text>
</comment>
<dbReference type="EMBL" id="NNRM01000003">
    <property type="protein sequence ID" value="OYR30665.1"/>
    <property type="molecule type" value="Genomic_DNA"/>
</dbReference>
<evidence type="ECO:0000313" key="1">
    <source>
        <dbReference type="EMBL" id="OYR30665.1"/>
    </source>
</evidence>
<dbReference type="AlphaFoldDB" id="A0A256GTZ0"/>
<reference evidence="1 2" key="1">
    <citation type="submission" date="2017-07" db="EMBL/GenBank/DDBJ databases">
        <title>Phylogenetic study on the rhizospheric bacterium Ochrobactrum sp. A44.</title>
        <authorList>
            <person name="Krzyzanowska D.M."/>
            <person name="Ossowicki A."/>
            <person name="Rajewska M."/>
            <person name="Maciag T."/>
            <person name="Kaczynski Z."/>
            <person name="Czerwicka M."/>
            <person name="Jafra S."/>
        </authorList>
    </citation>
    <scope>NUCLEOTIDE SEQUENCE [LARGE SCALE GENOMIC DNA]</scope>
    <source>
        <strain evidence="1 2">CCUG 30717</strain>
    </source>
</reference>